<dbReference type="SUPFAM" id="SSF52283">
    <property type="entry name" value="Formate/glycerate dehydrogenase catalytic domain-like"/>
    <property type="match status" value="1"/>
</dbReference>
<dbReference type="SMART" id="SM00997">
    <property type="entry name" value="AdoHcyase_NAD"/>
    <property type="match status" value="1"/>
</dbReference>
<dbReference type="InterPro" id="IPR028939">
    <property type="entry name" value="P5C_Rdtase_cat_N"/>
</dbReference>
<dbReference type="RefSeq" id="WP_335911576.1">
    <property type="nucleotide sequence ID" value="NZ_JBAMYB010000004.1"/>
</dbReference>
<dbReference type="EMBL" id="JBAMYC010000004">
    <property type="protein sequence ID" value="MEI1248002.1"/>
    <property type="molecule type" value="Genomic_DNA"/>
</dbReference>
<dbReference type="Gene3D" id="3.40.50.1480">
    <property type="entry name" value="Adenosylhomocysteinase-like"/>
    <property type="match status" value="1"/>
</dbReference>
<feature type="domain" description="S-adenosyl-L-homocysteine hydrolase NAD binding" evidence="1">
    <location>
        <begin position="180"/>
        <end position="321"/>
    </location>
</feature>
<reference evidence="2 3" key="1">
    <citation type="submission" date="2024-01" db="EMBL/GenBank/DDBJ databases">
        <title>Draft genome sequences of three bacterial strains isolated from Acacia saligna represent a potential new species within the genus Rhizobium.</title>
        <authorList>
            <person name="Tambong J.T."/>
            <person name="Mnasri B."/>
        </authorList>
    </citation>
    <scope>NUCLEOTIDE SEQUENCE [LARGE SCALE GENOMIC DNA]</scope>
    <source>
        <strain evidence="2 3">1AS12I</strain>
    </source>
</reference>
<proteinExistence type="predicted"/>
<evidence type="ECO:0000313" key="3">
    <source>
        <dbReference type="Proteomes" id="UP001531129"/>
    </source>
</evidence>
<dbReference type="InterPro" id="IPR015878">
    <property type="entry name" value="Ado_hCys_hydrolase_NAD-bd"/>
</dbReference>
<dbReference type="Proteomes" id="UP001531129">
    <property type="component" value="Unassembled WGS sequence"/>
</dbReference>
<comment type="caution">
    <text evidence="2">The sequence shown here is derived from an EMBL/GenBank/DDBJ whole genome shotgun (WGS) entry which is preliminary data.</text>
</comment>
<keyword evidence="3" id="KW-1185">Reference proteome</keyword>
<protein>
    <submittedName>
        <fullName evidence="2">NAD(P)-binding domain-containing protein</fullName>
    </submittedName>
</protein>
<dbReference type="InterPro" id="IPR042172">
    <property type="entry name" value="Adenosylhomocyst_ase-like_sf"/>
</dbReference>
<sequence>MAIVQSFRQGHHLVQPGHDVQGFFNQVCASLSTRRANLVMVCHAIGSLPPFLQALEQVADISGILVKPKSAQTDILRRISRYHRTEILSREICESPFKTQELLDGMTGGRETILVDIGGYFCNVPAWKQQGFLQNIVGIVEDTENGHQRYQKSDLSGMPVVSVARSTTKQLEDWWVGRAIVFSAERQLRHIGETFHAKKITVLGFGKIGFSIADTLLRHGYDVSVFDTDPCKRVFAKCLNYAIPERDRAISGADVIFSATGNRALRLADLNRKSRPTFVFSATSADDEFDIDFSTATKTYGEFWQFPRRDDRMADFFANRGNAINFIDGGEIGRYAHMVQSAIAHGIDAILCGEYALGTISELSQTRERLISSAYISEFEQDRG</sequence>
<dbReference type="SUPFAM" id="SSF51735">
    <property type="entry name" value="NAD(P)-binding Rossmann-fold domains"/>
    <property type="match status" value="1"/>
</dbReference>
<gene>
    <name evidence="2" type="ORF">V8Q02_08190</name>
</gene>
<dbReference type="Pfam" id="PF03807">
    <property type="entry name" value="F420_oxidored"/>
    <property type="match status" value="1"/>
</dbReference>
<organism evidence="2 3">
    <name type="scientific">Rhizobium aouanii</name>
    <dbReference type="NCBI Taxonomy" id="3118145"/>
    <lineage>
        <taxon>Bacteria</taxon>
        <taxon>Pseudomonadati</taxon>
        <taxon>Pseudomonadota</taxon>
        <taxon>Alphaproteobacteria</taxon>
        <taxon>Hyphomicrobiales</taxon>
        <taxon>Rhizobiaceae</taxon>
        <taxon>Rhizobium/Agrobacterium group</taxon>
        <taxon>Rhizobium</taxon>
    </lineage>
</organism>
<dbReference type="Gene3D" id="3.40.50.720">
    <property type="entry name" value="NAD(P)-binding Rossmann-like Domain"/>
    <property type="match status" value="1"/>
</dbReference>
<dbReference type="InterPro" id="IPR036291">
    <property type="entry name" value="NAD(P)-bd_dom_sf"/>
</dbReference>
<evidence type="ECO:0000313" key="2">
    <source>
        <dbReference type="EMBL" id="MEI1248002.1"/>
    </source>
</evidence>
<name>A0ABU8CIC2_9HYPH</name>
<accession>A0ABU8CIC2</accession>
<evidence type="ECO:0000259" key="1">
    <source>
        <dbReference type="SMART" id="SM00997"/>
    </source>
</evidence>